<evidence type="ECO:0000313" key="2">
    <source>
        <dbReference type="EMBL" id="KRY04130.1"/>
    </source>
</evidence>
<sequence>MLEDKDRENRALRLELFNTRADHWATLTRFAPAVQAGYSDMRDLYPVRSALPDVMVWRDVGGITPPRGPRRPPSVGPRPHPSPYGPQAPRDRLFPDDHVELPGYGGDFYEDYYGSV</sequence>
<protein>
    <submittedName>
        <fullName evidence="2">Uncharacterized protein</fullName>
    </submittedName>
</protein>
<proteinExistence type="predicted"/>
<keyword evidence="3" id="KW-1185">Reference proteome</keyword>
<organism evidence="2 3">
    <name type="scientific">Trichinella patagoniensis</name>
    <dbReference type="NCBI Taxonomy" id="990121"/>
    <lineage>
        <taxon>Eukaryota</taxon>
        <taxon>Metazoa</taxon>
        <taxon>Ecdysozoa</taxon>
        <taxon>Nematoda</taxon>
        <taxon>Enoplea</taxon>
        <taxon>Dorylaimia</taxon>
        <taxon>Trichinellida</taxon>
        <taxon>Trichinellidae</taxon>
        <taxon>Trichinella</taxon>
    </lineage>
</organism>
<comment type="caution">
    <text evidence="2">The sequence shown here is derived from an EMBL/GenBank/DDBJ whole genome shotgun (WGS) entry which is preliminary data.</text>
</comment>
<reference evidence="2 3" key="1">
    <citation type="submission" date="2015-01" db="EMBL/GenBank/DDBJ databases">
        <title>Evolution of Trichinella species and genotypes.</title>
        <authorList>
            <person name="Korhonen P.K."/>
            <person name="Edoardo P."/>
            <person name="Giuseppe L.R."/>
            <person name="Gasser R.B."/>
        </authorList>
    </citation>
    <scope>NUCLEOTIDE SEQUENCE [LARGE SCALE GENOMIC DNA]</scope>
    <source>
        <strain evidence="2">ISS2496</strain>
    </source>
</reference>
<evidence type="ECO:0000313" key="3">
    <source>
        <dbReference type="Proteomes" id="UP000054783"/>
    </source>
</evidence>
<accession>A0A0V0YV09</accession>
<dbReference type="AlphaFoldDB" id="A0A0V0YV09"/>
<gene>
    <name evidence="2" type="ORF">T12_513</name>
</gene>
<name>A0A0V0YV09_9BILA</name>
<evidence type="ECO:0000256" key="1">
    <source>
        <dbReference type="SAM" id="MobiDB-lite"/>
    </source>
</evidence>
<feature type="region of interest" description="Disordered" evidence="1">
    <location>
        <begin position="61"/>
        <end position="95"/>
    </location>
</feature>
<dbReference type="Proteomes" id="UP000054783">
    <property type="component" value="Unassembled WGS sequence"/>
</dbReference>
<dbReference type="EMBL" id="JYDQ01002183">
    <property type="protein sequence ID" value="KRY04130.1"/>
    <property type="molecule type" value="Genomic_DNA"/>
</dbReference>
<feature type="compositionally biased region" description="Pro residues" evidence="1">
    <location>
        <begin position="71"/>
        <end position="86"/>
    </location>
</feature>